<keyword evidence="1" id="KW-0472">Membrane</keyword>
<proteinExistence type="predicted"/>
<protein>
    <recommendedName>
        <fullName evidence="6">Tetratricopeptide repeat protein</fullName>
    </recommendedName>
</protein>
<reference evidence="3 5" key="3">
    <citation type="submission" date="2016-11" db="EMBL/GenBank/DDBJ databases">
        <title>Whole genomes of Flavobacteriaceae.</title>
        <authorList>
            <person name="Stine C."/>
            <person name="Li C."/>
            <person name="Tadesse D."/>
        </authorList>
    </citation>
    <scope>NUCLEOTIDE SEQUENCE [LARGE SCALE GENOMIC DNA]</scope>
    <source>
        <strain evidence="3 5">ATCC BAA-2541</strain>
    </source>
</reference>
<name>A0A1S1J9Q6_9FLAO</name>
<reference evidence="4" key="2">
    <citation type="submission" date="2016-09" db="EMBL/GenBank/DDBJ databases">
        <authorList>
            <person name="Chen S."/>
            <person name="Walker E."/>
        </authorList>
    </citation>
    <scope>NUCLEOTIDE SEQUENCE [LARGE SCALE GENOMIC DNA]</scope>
    <source>
        <strain evidence="4">MSU</strain>
    </source>
</reference>
<evidence type="ECO:0008006" key="6">
    <source>
        <dbReference type="Google" id="ProtNLM"/>
    </source>
</evidence>
<gene>
    <name evidence="3" type="ORF">B0A71_02035</name>
    <name evidence="2" type="ORF">BHE19_01990</name>
</gene>
<dbReference type="STRING" id="1278819.BHE19_01990"/>
<keyword evidence="1" id="KW-0812">Transmembrane</keyword>
<keyword evidence="1" id="KW-1133">Transmembrane helix</keyword>
<dbReference type="Proteomes" id="UP000198319">
    <property type="component" value="Unassembled WGS sequence"/>
</dbReference>
<dbReference type="Proteomes" id="UP000180252">
    <property type="component" value="Unassembled WGS sequence"/>
</dbReference>
<dbReference type="Gene3D" id="1.25.40.10">
    <property type="entry name" value="Tetratricopeptide repeat domain"/>
    <property type="match status" value="1"/>
</dbReference>
<sequence length="241" mass="28451">MNEERYILFDQYLQGEMTVEEKNSFEKQLSEDHELASAFETFKEVQLQLKSKFEHEREREAFTANLTEISEKHFNANKPKLVQMRPWYFAAAASIVILFGLFFFDYNQNPDFEDFNHPETASFVERGDADETLKQAEKAFNEKNYELAIPFFEEILKENKTPEIQYFYGVSLLEESDYKEAEAVFNELKSGTSAYKEKAKWSLALSKLKQKDYNACREILQTISQDYENYDDVQELLDELD</sequence>
<evidence type="ECO:0000256" key="1">
    <source>
        <dbReference type="SAM" id="Phobius"/>
    </source>
</evidence>
<evidence type="ECO:0000313" key="3">
    <source>
        <dbReference type="EMBL" id="OXB22263.1"/>
    </source>
</evidence>
<dbReference type="SUPFAM" id="SSF48452">
    <property type="entry name" value="TPR-like"/>
    <property type="match status" value="1"/>
</dbReference>
<accession>A0A1S1J9Q6</accession>
<keyword evidence="5" id="KW-1185">Reference proteome</keyword>
<evidence type="ECO:0000313" key="2">
    <source>
        <dbReference type="EMBL" id="OHT46301.1"/>
    </source>
</evidence>
<dbReference type="AlphaFoldDB" id="A0A1S1J9Q6"/>
<reference evidence="2" key="1">
    <citation type="submission" date="2016-09" db="EMBL/GenBank/DDBJ databases">
        <authorList>
            <person name="Capua I."/>
            <person name="De Benedictis P."/>
            <person name="Joannis T."/>
            <person name="Lombin L.H."/>
            <person name="Cattoli G."/>
        </authorList>
    </citation>
    <scope>NUCLEOTIDE SEQUENCE [LARGE SCALE GENOMIC DNA]</scope>
    <source>
        <strain evidence="2">MSU</strain>
    </source>
</reference>
<dbReference type="EMBL" id="MUHG01000002">
    <property type="protein sequence ID" value="OXB22263.1"/>
    <property type="molecule type" value="Genomic_DNA"/>
</dbReference>
<comment type="caution">
    <text evidence="2">The sequence shown here is derived from an EMBL/GenBank/DDBJ whole genome shotgun (WGS) entry which is preliminary data.</text>
</comment>
<dbReference type="EMBL" id="MIKE01000011">
    <property type="protein sequence ID" value="OHT46301.1"/>
    <property type="molecule type" value="Genomic_DNA"/>
</dbReference>
<evidence type="ECO:0000313" key="4">
    <source>
        <dbReference type="Proteomes" id="UP000180252"/>
    </source>
</evidence>
<dbReference type="OrthoDB" id="979271at2"/>
<dbReference type="RefSeq" id="WP_070906089.1">
    <property type="nucleotide sequence ID" value="NZ_MIKE01000011.1"/>
</dbReference>
<feature type="transmembrane region" description="Helical" evidence="1">
    <location>
        <begin position="87"/>
        <end position="104"/>
    </location>
</feature>
<evidence type="ECO:0000313" key="5">
    <source>
        <dbReference type="Proteomes" id="UP000198319"/>
    </source>
</evidence>
<dbReference type="InterPro" id="IPR011990">
    <property type="entry name" value="TPR-like_helical_dom_sf"/>
</dbReference>
<organism evidence="2 4">
    <name type="scientific">Flavobacterium tructae</name>
    <dbReference type="NCBI Taxonomy" id="1114873"/>
    <lineage>
        <taxon>Bacteria</taxon>
        <taxon>Pseudomonadati</taxon>
        <taxon>Bacteroidota</taxon>
        <taxon>Flavobacteriia</taxon>
        <taxon>Flavobacteriales</taxon>
        <taxon>Flavobacteriaceae</taxon>
        <taxon>Flavobacterium</taxon>
    </lineage>
</organism>